<dbReference type="GeneID" id="54988149"/>
<keyword evidence="2" id="KW-1185">Reference proteome</keyword>
<organism evidence="1 2">
    <name type="scientific">Lactobacillus phage Satyr</name>
    <dbReference type="NCBI Taxonomy" id="2070201"/>
    <lineage>
        <taxon>Viruses</taxon>
        <taxon>Duplodnaviria</taxon>
        <taxon>Heunggongvirae</taxon>
        <taxon>Uroviricota</taxon>
        <taxon>Caudoviricetes</taxon>
        <taxon>Tybeckvirinae</taxon>
        <taxon>Maenadvirus</taxon>
        <taxon>Maenadvirus satyr</taxon>
    </lineage>
</organism>
<sequence>MINRNEILAYSRSEHFKKRARQRFGISKSLMQPWLLNIVSHGIFSKTNQDGIWFLDVDEIRVVVDVHNRSVVTTYSLHDIVWISKRAGDELINKGVIDEVIDGLTGAFDGMLRKQNKKINSIIKALDELQDVHNVTKRKDYYLEQEDKICEIEKALTAELNNKRELIKIQANVLCKE</sequence>
<dbReference type="EMBL" id="MG744354">
    <property type="protein sequence ID" value="AUV57315.1"/>
    <property type="molecule type" value="Genomic_DNA"/>
</dbReference>
<reference evidence="1 2" key="1">
    <citation type="submission" date="2017-12" db="EMBL/GenBank/DDBJ databases">
        <title>Lactobacillus phages that infect wine-derived L. plantarum strains.</title>
        <authorList>
            <person name="Kyrkou I."/>
            <person name="Hestbjerg Hansen L."/>
        </authorList>
    </citation>
    <scope>NUCLEOTIDE SEQUENCE [LARGE SCALE GENOMIC DNA]</scope>
</reference>
<evidence type="ECO:0000313" key="2">
    <source>
        <dbReference type="Proteomes" id="UP000241743"/>
    </source>
</evidence>
<name>A0A2K9V598_9CAUD</name>
<dbReference type="RefSeq" id="YP_009797726.1">
    <property type="nucleotide sequence ID" value="NC_047918.1"/>
</dbReference>
<evidence type="ECO:0000313" key="1">
    <source>
        <dbReference type="EMBL" id="AUV57315.1"/>
    </source>
</evidence>
<protein>
    <submittedName>
        <fullName evidence="1">Uncharacterized protein</fullName>
    </submittedName>
</protein>
<proteinExistence type="predicted"/>
<dbReference type="Proteomes" id="UP000241743">
    <property type="component" value="Segment"/>
</dbReference>
<accession>A0A2K9V598</accession>
<dbReference type="KEGG" id="vg:54988149"/>